<evidence type="ECO:0000313" key="2">
    <source>
        <dbReference type="Proteomes" id="UP000678393"/>
    </source>
</evidence>
<feature type="non-terminal residue" evidence="1">
    <location>
        <position position="70"/>
    </location>
</feature>
<protein>
    <submittedName>
        <fullName evidence="1">Uncharacterized protein</fullName>
    </submittedName>
</protein>
<dbReference type="EMBL" id="CAJHNH020003480">
    <property type="protein sequence ID" value="CAG5129408.1"/>
    <property type="molecule type" value="Genomic_DNA"/>
</dbReference>
<proteinExistence type="predicted"/>
<dbReference type="Proteomes" id="UP000678393">
    <property type="component" value="Unassembled WGS sequence"/>
</dbReference>
<evidence type="ECO:0000313" key="1">
    <source>
        <dbReference type="EMBL" id="CAG5129408.1"/>
    </source>
</evidence>
<accession>A0A8S3ZNJ9</accession>
<sequence length="70" mass="8364">MPTYLLLQPLDKFRAIVRLVIYLQRFMAAIIDNCSDLTMRSANELQWMTVYAEKHDITLAFNKHLYSRDR</sequence>
<comment type="caution">
    <text evidence="1">The sequence shown here is derived from an EMBL/GenBank/DDBJ whole genome shotgun (WGS) entry which is preliminary data.</text>
</comment>
<keyword evidence="2" id="KW-1185">Reference proteome</keyword>
<organism evidence="1 2">
    <name type="scientific">Candidula unifasciata</name>
    <dbReference type="NCBI Taxonomy" id="100452"/>
    <lineage>
        <taxon>Eukaryota</taxon>
        <taxon>Metazoa</taxon>
        <taxon>Spiralia</taxon>
        <taxon>Lophotrochozoa</taxon>
        <taxon>Mollusca</taxon>
        <taxon>Gastropoda</taxon>
        <taxon>Heterobranchia</taxon>
        <taxon>Euthyneura</taxon>
        <taxon>Panpulmonata</taxon>
        <taxon>Eupulmonata</taxon>
        <taxon>Stylommatophora</taxon>
        <taxon>Helicina</taxon>
        <taxon>Helicoidea</taxon>
        <taxon>Geomitridae</taxon>
        <taxon>Candidula</taxon>
    </lineage>
</organism>
<reference evidence="1" key="1">
    <citation type="submission" date="2021-04" db="EMBL/GenBank/DDBJ databases">
        <authorList>
            <consortium name="Molecular Ecology Group"/>
        </authorList>
    </citation>
    <scope>NUCLEOTIDE SEQUENCE</scope>
</reference>
<gene>
    <name evidence="1" type="ORF">CUNI_LOCUS14966</name>
</gene>
<dbReference type="OrthoDB" id="6159641at2759"/>
<name>A0A8S3ZNJ9_9EUPU</name>
<dbReference type="AlphaFoldDB" id="A0A8S3ZNJ9"/>